<sequence>MRFLPCVIRRNANLKLFFSVHEVNWHTIEEQQQKELIQEVSELLHRRLVTSTLQGEFRNIIELHVQVRLS</sequence>
<gene>
    <name evidence="1" type="ORF">DPMN_164834</name>
</gene>
<protein>
    <submittedName>
        <fullName evidence="1">Uncharacterized protein</fullName>
    </submittedName>
</protein>
<keyword evidence="2" id="KW-1185">Reference proteome</keyword>
<reference evidence="1" key="2">
    <citation type="submission" date="2020-11" db="EMBL/GenBank/DDBJ databases">
        <authorList>
            <person name="McCartney M.A."/>
            <person name="Auch B."/>
            <person name="Kono T."/>
            <person name="Mallez S."/>
            <person name="Becker A."/>
            <person name="Gohl D.M."/>
            <person name="Silverstein K.A.T."/>
            <person name="Koren S."/>
            <person name="Bechman K.B."/>
            <person name="Herman A."/>
            <person name="Abrahante J.E."/>
            <person name="Garbe J."/>
        </authorList>
    </citation>
    <scope>NUCLEOTIDE SEQUENCE</scope>
    <source>
        <strain evidence="1">Duluth1</strain>
        <tissue evidence="1">Whole animal</tissue>
    </source>
</reference>
<proteinExistence type="predicted"/>
<reference evidence="1" key="1">
    <citation type="journal article" date="2019" name="bioRxiv">
        <title>The Genome of the Zebra Mussel, Dreissena polymorpha: A Resource for Invasive Species Research.</title>
        <authorList>
            <person name="McCartney M.A."/>
            <person name="Auch B."/>
            <person name="Kono T."/>
            <person name="Mallez S."/>
            <person name="Zhang Y."/>
            <person name="Obille A."/>
            <person name="Becker A."/>
            <person name="Abrahante J.E."/>
            <person name="Garbe J."/>
            <person name="Badalamenti J.P."/>
            <person name="Herman A."/>
            <person name="Mangelson H."/>
            <person name="Liachko I."/>
            <person name="Sullivan S."/>
            <person name="Sone E.D."/>
            <person name="Koren S."/>
            <person name="Silverstein K.A.T."/>
            <person name="Beckman K.B."/>
            <person name="Gohl D.M."/>
        </authorList>
    </citation>
    <scope>NUCLEOTIDE SEQUENCE</scope>
    <source>
        <strain evidence="1">Duluth1</strain>
        <tissue evidence="1">Whole animal</tissue>
    </source>
</reference>
<name>A0A9D4IU24_DREPO</name>
<organism evidence="1 2">
    <name type="scientific">Dreissena polymorpha</name>
    <name type="common">Zebra mussel</name>
    <name type="synonym">Mytilus polymorpha</name>
    <dbReference type="NCBI Taxonomy" id="45954"/>
    <lineage>
        <taxon>Eukaryota</taxon>
        <taxon>Metazoa</taxon>
        <taxon>Spiralia</taxon>
        <taxon>Lophotrochozoa</taxon>
        <taxon>Mollusca</taxon>
        <taxon>Bivalvia</taxon>
        <taxon>Autobranchia</taxon>
        <taxon>Heteroconchia</taxon>
        <taxon>Euheterodonta</taxon>
        <taxon>Imparidentia</taxon>
        <taxon>Neoheterodontei</taxon>
        <taxon>Myida</taxon>
        <taxon>Dreissenoidea</taxon>
        <taxon>Dreissenidae</taxon>
        <taxon>Dreissena</taxon>
    </lineage>
</organism>
<evidence type="ECO:0000313" key="2">
    <source>
        <dbReference type="Proteomes" id="UP000828390"/>
    </source>
</evidence>
<dbReference type="AlphaFoldDB" id="A0A9D4IU24"/>
<dbReference type="EMBL" id="JAIWYP010000008">
    <property type="protein sequence ID" value="KAH3786725.1"/>
    <property type="molecule type" value="Genomic_DNA"/>
</dbReference>
<accession>A0A9D4IU24</accession>
<dbReference type="Proteomes" id="UP000828390">
    <property type="component" value="Unassembled WGS sequence"/>
</dbReference>
<comment type="caution">
    <text evidence="1">The sequence shown here is derived from an EMBL/GenBank/DDBJ whole genome shotgun (WGS) entry which is preliminary data.</text>
</comment>
<evidence type="ECO:0000313" key="1">
    <source>
        <dbReference type="EMBL" id="KAH3786725.1"/>
    </source>
</evidence>